<gene>
    <name evidence="1" type="ORF">BX611_2636</name>
</gene>
<dbReference type="OrthoDB" id="1447256at2"/>
<organism evidence="1 2">
    <name type="scientific">Lutibacter oceani</name>
    <dbReference type="NCBI Taxonomy" id="1853311"/>
    <lineage>
        <taxon>Bacteria</taxon>
        <taxon>Pseudomonadati</taxon>
        <taxon>Bacteroidota</taxon>
        <taxon>Flavobacteriia</taxon>
        <taxon>Flavobacteriales</taxon>
        <taxon>Flavobacteriaceae</taxon>
        <taxon>Lutibacter</taxon>
    </lineage>
</organism>
<proteinExistence type="predicted"/>
<reference evidence="1 2" key="1">
    <citation type="submission" date="2018-08" db="EMBL/GenBank/DDBJ databases">
        <title>Genomic Encyclopedia of Type Strains, Phase III (KMG-III): the genomes of soil and plant-associated and newly described type strains.</title>
        <authorList>
            <person name="Whitman W."/>
        </authorList>
    </citation>
    <scope>NUCLEOTIDE SEQUENCE [LARGE SCALE GENOMIC DNA]</scope>
    <source>
        <strain evidence="1 2">325-5</strain>
    </source>
</reference>
<dbReference type="Proteomes" id="UP000256429">
    <property type="component" value="Unassembled WGS sequence"/>
</dbReference>
<dbReference type="RefSeq" id="WP_115882017.1">
    <property type="nucleotide sequence ID" value="NZ_QTTQ01000012.1"/>
</dbReference>
<comment type="caution">
    <text evidence="1">The sequence shown here is derived from an EMBL/GenBank/DDBJ whole genome shotgun (WGS) entry which is preliminary data.</text>
</comment>
<evidence type="ECO:0000313" key="2">
    <source>
        <dbReference type="Proteomes" id="UP000256429"/>
    </source>
</evidence>
<name>A0A3D9RIR8_9FLAO</name>
<sequence length="145" mass="16711">MSLKSAYRIIPLHNLIIEFHKGNLDVDSYIRFKQKTFNDKNFKTGLNYFIHFKNITFLAPQEDIEKFVNFIKNNAPKLGKRKVAFVTSTPNQVVKTTIYKTMLADNDQQVAVFSTNDNALNWLTSNPLNTLELIEVVKSLAKEVE</sequence>
<dbReference type="AlphaFoldDB" id="A0A3D9RIR8"/>
<dbReference type="EMBL" id="QTTQ01000012">
    <property type="protein sequence ID" value="REE79740.1"/>
    <property type="molecule type" value="Genomic_DNA"/>
</dbReference>
<protein>
    <submittedName>
        <fullName evidence="1">Uncharacterized protein</fullName>
    </submittedName>
</protein>
<accession>A0A3D9RIR8</accession>
<evidence type="ECO:0000313" key="1">
    <source>
        <dbReference type="EMBL" id="REE79740.1"/>
    </source>
</evidence>
<keyword evidence="2" id="KW-1185">Reference proteome</keyword>